<keyword evidence="3" id="KW-0210">Decarboxylase</keyword>
<dbReference type="Pfam" id="PF00282">
    <property type="entry name" value="Pyridoxal_deC"/>
    <property type="match status" value="1"/>
</dbReference>
<evidence type="ECO:0000256" key="4">
    <source>
        <dbReference type="ARBA" id="ARBA00022898"/>
    </source>
</evidence>
<reference evidence="8" key="1">
    <citation type="journal article" date="2019" name="bioRxiv">
        <title>The Genome of the Zebra Mussel, Dreissena polymorpha: A Resource for Invasive Species Research.</title>
        <authorList>
            <person name="McCartney M.A."/>
            <person name="Auch B."/>
            <person name="Kono T."/>
            <person name="Mallez S."/>
            <person name="Zhang Y."/>
            <person name="Obille A."/>
            <person name="Becker A."/>
            <person name="Abrahante J.E."/>
            <person name="Garbe J."/>
            <person name="Badalamenti J.P."/>
            <person name="Herman A."/>
            <person name="Mangelson H."/>
            <person name="Liachko I."/>
            <person name="Sullivan S."/>
            <person name="Sone E.D."/>
            <person name="Koren S."/>
            <person name="Silverstein K.A.T."/>
            <person name="Beckman K.B."/>
            <person name="Gohl D.M."/>
        </authorList>
    </citation>
    <scope>NUCLEOTIDE SEQUENCE</scope>
    <source>
        <strain evidence="8">Duluth1</strain>
        <tissue evidence="8">Whole animal</tissue>
    </source>
</reference>
<name>A0A9D3YS35_DREPO</name>
<evidence type="ECO:0008006" key="10">
    <source>
        <dbReference type="Google" id="ProtNLM"/>
    </source>
</evidence>
<feature type="modified residue" description="N6-(pyridoxal phosphate)lysine" evidence="6">
    <location>
        <position position="369"/>
    </location>
</feature>
<evidence type="ECO:0000256" key="3">
    <source>
        <dbReference type="ARBA" id="ARBA00022793"/>
    </source>
</evidence>
<dbReference type="AlphaFoldDB" id="A0A9D3YS35"/>
<dbReference type="Gene3D" id="3.90.1150.170">
    <property type="match status" value="1"/>
</dbReference>
<dbReference type="GO" id="GO:0009449">
    <property type="term" value="P:gamma-aminobutyric acid biosynthetic process"/>
    <property type="evidence" value="ECO:0007669"/>
    <property type="project" value="TreeGrafter"/>
</dbReference>
<dbReference type="PANTHER" id="PTHR45677:SF10">
    <property type="entry name" value="GLUTAMATE DECARBOXYLASE"/>
    <property type="match status" value="1"/>
</dbReference>
<organism evidence="8 9">
    <name type="scientific">Dreissena polymorpha</name>
    <name type="common">Zebra mussel</name>
    <name type="synonym">Mytilus polymorpha</name>
    <dbReference type="NCBI Taxonomy" id="45954"/>
    <lineage>
        <taxon>Eukaryota</taxon>
        <taxon>Metazoa</taxon>
        <taxon>Spiralia</taxon>
        <taxon>Lophotrochozoa</taxon>
        <taxon>Mollusca</taxon>
        <taxon>Bivalvia</taxon>
        <taxon>Autobranchia</taxon>
        <taxon>Heteroconchia</taxon>
        <taxon>Euheterodonta</taxon>
        <taxon>Imparidentia</taxon>
        <taxon>Neoheterodontei</taxon>
        <taxon>Myida</taxon>
        <taxon>Dreissenoidea</taxon>
        <taxon>Dreissenidae</taxon>
        <taxon>Dreissena</taxon>
    </lineage>
</organism>
<dbReference type="Gene3D" id="3.40.640.10">
    <property type="entry name" value="Type I PLP-dependent aspartate aminotransferase-like (Major domain)"/>
    <property type="match status" value="1"/>
</dbReference>
<dbReference type="InterPro" id="IPR021115">
    <property type="entry name" value="Pyridoxal-P_BS"/>
</dbReference>
<dbReference type="PANTHER" id="PTHR45677">
    <property type="entry name" value="GLUTAMATE DECARBOXYLASE-RELATED"/>
    <property type="match status" value="1"/>
</dbReference>
<keyword evidence="4 6" id="KW-0663">Pyridoxal phosphate</keyword>
<accession>A0A9D3YS35</accession>
<dbReference type="Proteomes" id="UP000828390">
    <property type="component" value="Unassembled WGS sequence"/>
</dbReference>
<sequence length="580" mass="65236">MMEGLSNKEFENSVMEEMEKICEDTLTPLEPDKSILERDVKSVRQMDFNLDRKKSLSFDWSEFEKVFAEDFNSKAGFERLVSFLSEINKIIAKYLKSERDDTTKVLDFHHPHQLREMMDHCLYVDDQPHDLEQLLSDCNETLKYCVKTAHPRFMNQISTGIDIVGMAGEWVTAAANTNMFTYEIAPVFTLMEEIVQQRMKQLIGWPEGDAIFAPGGAISNLYAVLVARHVINPDIKHDGMYGVNKLAIFTSVQSHFSIKKAAVLLGIGLNNVYSIDTDSRGRMDALKLEEAIQRAMAAGVRPLLVNATCGTTVLGAYDPLNPIADICEKYGVWMHVDGAWGGSVLFSDKYRHLLEGIHRADSMTWNPHKMMGVPLQCSAIFVKKKGVLESVNGLRADYLYQSDKMYDTSYDTGDKAIQCGRHNDIFKLWLMWRSKVFRRKKLVIRLANAGGLAGWLAGGLAGWLAGWRNKLAAARSKSEAALVSAMTNVYFAAQHTLASSLVPDLNRLCVLQGATQLNDLRVDSHTSYEHSSSVSEFQNCMADVLRSDLQKIQTSCKYSIMIDESTDISVKQNLVTYVRL</sequence>
<dbReference type="GO" id="GO:0005737">
    <property type="term" value="C:cytoplasm"/>
    <property type="evidence" value="ECO:0007669"/>
    <property type="project" value="TreeGrafter"/>
</dbReference>
<dbReference type="EMBL" id="JAIWYP010000015">
    <property type="protein sequence ID" value="KAH3703198.1"/>
    <property type="molecule type" value="Genomic_DNA"/>
</dbReference>
<dbReference type="InterPro" id="IPR002129">
    <property type="entry name" value="PyrdxlP-dep_de-COase"/>
</dbReference>
<gene>
    <name evidence="8" type="ORF">DPMN_078229</name>
</gene>
<comment type="cofactor">
    <cofactor evidence="1 6 7">
        <name>pyridoxal 5'-phosphate</name>
        <dbReference type="ChEBI" id="CHEBI:597326"/>
    </cofactor>
</comment>
<dbReference type="PROSITE" id="PS00392">
    <property type="entry name" value="DDC_GAD_HDC_YDC"/>
    <property type="match status" value="1"/>
</dbReference>
<evidence type="ECO:0000313" key="8">
    <source>
        <dbReference type="EMBL" id="KAH3703198.1"/>
    </source>
</evidence>
<proteinExistence type="inferred from homology"/>
<evidence type="ECO:0000313" key="9">
    <source>
        <dbReference type="Proteomes" id="UP000828390"/>
    </source>
</evidence>
<dbReference type="InterPro" id="IPR015421">
    <property type="entry name" value="PyrdxlP-dep_Trfase_major"/>
</dbReference>
<dbReference type="InterPro" id="IPR015424">
    <property type="entry name" value="PyrdxlP-dep_Trfase"/>
</dbReference>
<evidence type="ECO:0000256" key="6">
    <source>
        <dbReference type="PIRSR" id="PIRSR602129-50"/>
    </source>
</evidence>
<evidence type="ECO:0000256" key="7">
    <source>
        <dbReference type="RuleBase" id="RU000382"/>
    </source>
</evidence>
<keyword evidence="9" id="KW-1185">Reference proteome</keyword>
<comment type="caution">
    <text evidence="8">The sequence shown here is derived from an EMBL/GenBank/DDBJ whole genome shotgun (WGS) entry which is preliminary data.</text>
</comment>
<evidence type="ECO:0000256" key="5">
    <source>
        <dbReference type="ARBA" id="ARBA00023239"/>
    </source>
</evidence>
<dbReference type="SUPFAM" id="SSF53383">
    <property type="entry name" value="PLP-dependent transferases"/>
    <property type="match status" value="1"/>
</dbReference>
<dbReference type="GO" id="GO:0030170">
    <property type="term" value="F:pyridoxal phosphate binding"/>
    <property type="evidence" value="ECO:0007669"/>
    <property type="project" value="InterPro"/>
</dbReference>
<evidence type="ECO:0000256" key="2">
    <source>
        <dbReference type="ARBA" id="ARBA00009533"/>
    </source>
</evidence>
<dbReference type="GO" id="GO:0004351">
    <property type="term" value="F:glutamate decarboxylase activity"/>
    <property type="evidence" value="ECO:0007669"/>
    <property type="project" value="TreeGrafter"/>
</dbReference>
<keyword evidence="5 7" id="KW-0456">Lyase</keyword>
<evidence type="ECO:0000256" key="1">
    <source>
        <dbReference type="ARBA" id="ARBA00001933"/>
    </source>
</evidence>
<reference evidence="8" key="2">
    <citation type="submission" date="2020-11" db="EMBL/GenBank/DDBJ databases">
        <authorList>
            <person name="McCartney M.A."/>
            <person name="Auch B."/>
            <person name="Kono T."/>
            <person name="Mallez S."/>
            <person name="Becker A."/>
            <person name="Gohl D.M."/>
            <person name="Silverstein K.A.T."/>
            <person name="Koren S."/>
            <person name="Bechman K.B."/>
            <person name="Herman A."/>
            <person name="Abrahante J.E."/>
            <person name="Garbe J."/>
        </authorList>
    </citation>
    <scope>NUCLEOTIDE SEQUENCE</scope>
    <source>
        <strain evidence="8">Duluth1</strain>
        <tissue evidence="8">Whole animal</tissue>
    </source>
</reference>
<protein>
    <recommendedName>
        <fullName evidence="10">Glutamate decarboxylase</fullName>
    </recommendedName>
</protein>
<comment type="similarity">
    <text evidence="2 7">Belongs to the group II decarboxylase family.</text>
</comment>